<dbReference type="PROSITE" id="PS50158">
    <property type="entry name" value="ZF_CCHC"/>
    <property type="match status" value="1"/>
</dbReference>
<dbReference type="Pfam" id="PF22936">
    <property type="entry name" value="Pol_BBD"/>
    <property type="match status" value="1"/>
</dbReference>
<keyword evidence="5" id="KW-1185">Reference proteome</keyword>
<feature type="compositionally biased region" description="Low complexity" evidence="2">
    <location>
        <begin position="224"/>
        <end position="245"/>
    </location>
</feature>
<evidence type="ECO:0000256" key="1">
    <source>
        <dbReference type="PROSITE-ProRule" id="PRU00047"/>
    </source>
</evidence>
<feature type="region of interest" description="Disordered" evidence="2">
    <location>
        <begin position="187"/>
        <end position="258"/>
    </location>
</feature>
<reference evidence="4" key="1">
    <citation type="submission" date="2022-12" db="EMBL/GenBank/DDBJ databases">
        <title>Draft genome assemblies for two species of Escallonia (Escalloniales).</title>
        <authorList>
            <person name="Chanderbali A."/>
            <person name="Dervinis C."/>
            <person name="Anghel I."/>
            <person name="Soltis D."/>
            <person name="Soltis P."/>
            <person name="Zapata F."/>
        </authorList>
    </citation>
    <scope>NUCLEOTIDE SEQUENCE</scope>
    <source>
        <strain evidence="4">UCBG64.0493</strain>
        <tissue evidence="4">Leaf</tissue>
    </source>
</reference>
<feature type="compositionally biased region" description="Basic and acidic residues" evidence="2">
    <location>
        <begin position="692"/>
        <end position="703"/>
    </location>
</feature>
<proteinExistence type="predicted"/>
<dbReference type="GO" id="GO:0008270">
    <property type="term" value="F:zinc ion binding"/>
    <property type="evidence" value="ECO:0007669"/>
    <property type="project" value="UniProtKB-KW"/>
</dbReference>
<dbReference type="InterPro" id="IPR054722">
    <property type="entry name" value="PolX-like_BBD"/>
</dbReference>
<feature type="compositionally biased region" description="Low complexity" evidence="2">
    <location>
        <begin position="199"/>
        <end position="210"/>
    </location>
</feature>
<feature type="region of interest" description="Disordered" evidence="2">
    <location>
        <begin position="395"/>
        <end position="436"/>
    </location>
</feature>
<feature type="domain" description="CCHC-type" evidence="3">
    <location>
        <begin position="261"/>
        <end position="274"/>
    </location>
</feature>
<accession>A0AA89ANI3</accession>
<dbReference type="Proteomes" id="UP001188597">
    <property type="component" value="Unassembled WGS sequence"/>
</dbReference>
<keyword evidence="1" id="KW-0863">Zinc-finger</keyword>
<dbReference type="PANTHER" id="PTHR47592:SF27">
    <property type="entry name" value="OS08G0421700 PROTEIN"/>
    <property type="match status" value="1"/>
</dbReference>
<evidence type="ECO:0000259" key="3">
    <source>
        <dbReference type="PROSITE" id="PS50158"/>
    </source>
</evidence>
<name>A0AA89ANI3_9ASTE</name>
<protein>
    <recommendedName>
        <fullName evidence="3">CCHC-type domain-containing protein</fullName>
    </recommendedName>
</protein>
<organism evidence="4 5">
    <name type="scientific">Escallonia herrerae</name>
    <dbReference type="NCBI Taxonomy" id="1293975"/>
    <lineage>
        <taxon>Eukaryota</taxon>
        <taxon>Viridiplantae</taxon>
        <taxon>Streptophyta</taxon>
        <taxon>Embryophyta</taxon>
        <taxon>Tracheophyta</taxon>
        <taxon>Spermatophyta</taxon>
        <taxon>Magnoliopsida</taxon>
        <taxon>eudicotyledons</taxon>
        <taxon>Gunneridae</taxon>
        <taxon>Pentapetalae</taxon>
        <taxon>asterids</taxon>
        <taxon>campanulids</taxon>
        <taxon>Escalloniales</taxon>
        <taxon>Escalloniaceae</taxon>
        <taxon>Escallonia</taxon>
    </lineage>
</organism>
<sequence>MAKTNEILAYRFRLISAIEENNSQSWESSSWYTPEQIEFHCHNRILSALSDRLYDVYHATKSAKELWNLLQGEYGIDDAGIERFNASTFNKFVMVEGKEISDQIHEFQDHLRTVEENGSKFSEDYKVSCLIDKLPPFWSDFAKGLRHKQGTLTLTQAFNSLRIEEKHRESIKHKEVTSNQANLVENNITSNTPHHLRPRGNNFRNNNRRNTQGDNNFHRRNSRHNNFLVNRFPQNNNNQPTNLPNHKNAKDAKGKGKKRPCYVCGRTNHIARDCFYKRVEKYKPNGRNQGDQVNMLVDDEPLIRFDPNPCLVNYSYQSNDWWLVLGANVHVCFDRGLFKTYQNSSGGSVTLGNDTAAQVIGIGRVDLKMTSGKTLTLNEVRHVPEAGGAADHVDHAGAGEVNGAGPKEKVSAGSGRAGPAVTGPEPVGHNGIDKAGQEGGVDEVGYELGALGDGAAGDAGGGNGEGPLVEEEVVVEGGRGRGVREVVEAEEVAADEGVGGGAEGEGEAEDVVGEAGGGDVEDVGEHDVHGVLGADGAGAEHGEANLHGVDEVGREEEVGVVHGMGRVGEPRGDDVKAGAKVSRRLRGVGGPTEEGMSSAAEQLRAAIMPWDSGAIEDVEARMRSELKALGEHMQRTVASQVELIFNRLVDLEVDSRFTVLERKVDVFAKELDDLIGERSPISPNGKCNSTRTSRDKSRSSKKN</sequence>
<dbReference type="Pfam" id="PF00098">
    <property type="entry name" value="zf-CCHC"/>
    <property type="match status" value="1"/>
</dbReference>
<evidence type="ECO:0000313" key="5">
    <source>
        <dbReference type="Proteomes" id="UP001188597"/>
    </source>
</evidence>
<feature type="region of interest" description="Disordered" evidence="2">
    <location>
        <begin position="678"/>
        <end position="703"/>
    </location>
</feature>
<dbReference type="InterPro" id="IPR001878">
    <property type="entry name" value="Znf_CCHC"/>
</dbReference>
<dbReference type="GO" id="GO:0003676">
    <property type="term" value="F:nucleic acid binding"/>
    <property type="evidence" value="ECO:0007669"/>
    <property type="project" value="InterPro"/>
</dbReference>
<dbReference type="PANTHER" id="PTHR47592">
    <property type="entry name" value="PBF68 PROTEIN"/>
    <property type="match status" value="1"/>
</dbReference>
<gene>
    <name evidence="4" type="ORF">RJ639_015083</name>
</gene>
<evidence type="ECO:0000256" key="2">
    <source>
        <dbReference type="SAM" id="MobiDB-lite"/>
    </source>
</evidence>
<dbReference type="Pfam" id="PF14223">
    <property type="entry name" value="Retrotran_gag_2"/>
    <property type="match status" value="1"/>
</dbReference>
<dbReference type="AlphaFoldDB" id="A0AA89ANI3"/>
<evidence type="ECO:0000313" key="4">
    <source>
        <dbReference type="EMBL" id="KAK3008353.1"/>
    </source>
</evidence>
<keyword evidence="1" id="KW-0479">Metal-binding</keyword>
<keyword evidence="1" id="KW-0862">Zinc</keyword>
<dbReference type="EMBL" id="JAVXUP010001761">
    <property type="protein sequence ID" value="KAK3008353.1"/>
    <property type="molecule type" value="Genomic_DNA"/>
</dbReference>
<comment type="caution">
    <text evidence="4">The sequence shown here is derived from an EMBL/GenBank/DDBJ whole genome shotgun (WGS) entry which is preliminary data.</text>
</comment>